<feature type="region of interest" description="Disordered" evidence="1">
    <location>
        <begin position="1"/>
        <end position="59"/>
    </location>
</feature>
<sequence length="370" mass="41983">MSKRKVTFEDGDGEITLDDVPKKKIVDGVSGPGSRFKEKHTLDSDEEDEGEDRENGNKYNILASDDVEGQEMATIDYDEGIRITPFNLTEEMQEGHFDSEGNYFVNKEEDIRDNWLDNIDWVKIKEQPVKKKKGLAAKRKRRIGDEDEAEEEIKREEQQKDSEEDEEEEEEKGPAEDPLATYSHHQLAEAVIELMLPGETVAAALRRLGGLGGHKKKGRLREGEEEKKETSNKDADKLDKLTALADRLVGIGEFEIYQQTYEKLAYKLKGMTRGKAAKILADDEEEKDELDMFGEEFDEKQVAEKDEDKDNSRVMRSCGSTNGKTRKTLSSMGPSAANRCRSGWMKATSRMEYIVGGLTRKEPPSTTQRE</sequence>
<dbReference type="GeneID" id="109062245"/>
<evidence type="ECO:0000313" key="2">
    <source>
        <dbReference type="RefSeq" id="XP_042610776.1"/>
    </source>
</evidence>
<organism evidence="2">
    <name type="scientific">Cyprinus carpio</name>
    <name type="common">Common carp</name>
    <dbReference type="NCBI Taxonomy" id="7962"/>
    <lineage>
        <taxon>Eukaryota</taxon>
        <taxon>Metazoa</taxon>
        <taxon>Chordata</taxon>
        <taxon>Craniata</taxon>
        <taxon>Vertebrata</taxon>
        <taxon>Euteleostomi</taxon>
        <taxon>Actinopterygii</taxon>
        <taxon>Neopterygii</taxon>
        <taxon>Teleostei</taxon>
        <taxon>Ostariophysi</taxon>
        <taxon>Cypriniformes</taxon>
        <taxon>Cyprinidae</taxon>
        <taxon>Cyprininae</taxon>
        <taxon>Cyprinus</taxon>
    </lineage>
</organism>
<name>A0A9R0AW97_CYPCA</name>
<protein>
    <submittedName>
        <fullName evidence="2">CD2 antigen cytoplasmic tail-binding protein 2-like isoform X2</fullName>
    </submittedName>
</protein>
<dbReference type="RefSeq" id="XP_042610776.1">
    <property type="nucleotide sequence ID" value="XM_042754842.1"/>
</dbReference>
<feature type="region of interest" description="Disordered" evidence="1">
    <location>
        <begin position="213"/>
        <end position="234"/>
    </location>
</feature>
<feature type="compositionally biased region" description="Basic and acidic residues" evidence="1">
    <location>
        <begin position="299"/>
        <end position="313"/>
    </location>
</feature>
<gene>
    <name evidence="2" type="primary">LOC109062245</name>
</gene>
<feature type="compositionally biased region" description="Acidic residues" evidence="1">
    <location>
        <begin position="162"/>
        <end position="171"/>
    </location>
</feature>
<feature type="compositionally biased region" description="Basic residues" evidence="1">
    <location>
        <begin position="130"/>
        <end position="142"/>
    </location>
</feature>
<feature type="region of interest" description="Disordered" evidence="1">
    <location>
        <begin position="128"/>
        <end position="180"/>
    </location>
</feature>
<feature type="compositionally biased region" description="Basic and acidic residues" evidence="1">
    <location>
        <begin position="152"/>
        <end position="161"/>
    </location>
</feature>
<dbReference type="PANTHER" id="PTHR13138">
    <property type="entry name" value="PROTEIN LIN1"/>
    <property type="match status" value="1"/>
</dbReference>
<dbReference type="PANTHER" id="PTHR13138:SF3">
    <property type="entry name" value="CD2 ANTIGEN CYTOPLASMIC TAIL-BINDING PROTEIN 2"/>
    <property type="match status" value="1"/>
</dbReference>
<dbReference type="AlphaFoldDB" id="A0A9R0AW97"/>
<feature type="compositionally biased region" description="Polar residues" evidence="1">
    <location>
        <begin position="318"/>
        <end position="333"/>
    </location>
</feature>
<feature type="region of interest" description="Disordered" evidence="1">
    <location>
        <begin position="294"/>
        <end position="342"/>
    </location>
</feature>
<dbReference type="Proteomes" id="UP001155660">
    <property type="component" value="Unplaced"/>
</dbReference>
<reference evidence="2" key="1">
    <citation type="submission" date="2025-08" db="UniProtKB">
        <authorList>
            <consortium name="RefSeq"/>
        </authorList>
    </citation>
    <scope>IDENTIFICATION</scope>
    <source>
        <tissue evidence="2">Muscle</tissue>
    </source>
</reference>
<evidence type="ECO:0000256" key="1">
    <source>
        <dbReference type="SAM" id="MobiDB-lite"/>
    </source>
</evidence>
<accession>A0A9R0AW97</accession>
<dbReference type="GO" id="GO:0005682">
    <property type="term" value="C:U5 snRNP"/>
    <property type="evidence" value="ECO:0007669"/>
    <property type="project" value="InterPro"/>
</dbReference>
<dbReference type="InterPro" id="IPR039905">
    <property type="entry name" value="CD2BP2/Lin1"/>
</dbReference>
<feature type="compositionally biased region" description="Basic and acidic residues" evidence="1">
    <location>
        <begin position="220"/>
        <end position="234"/>
    </location>
</feature>
<proteinExistence type="predicted"/>